<organism evidence="5">
    <name type="scientific">Anisakis simplex</name>
    <name type="common">Herring worm</name>
    <dbReference type="NCBI Taxonomy" id="6269"/>
    <lineage>
        <taxon>Eukaryota</taxon>
        <taxon>Metazoa</taxon>
        <taxon>Ecdysozoa</taxon>
        <taxon>Nematoda</taxon>
        <taxon>Chromadorea</taxon>
        <taxon>Rhabditida</taxon>
        <taxon>Spirurina</taxon>
        <taxon>Ascaridomorpha</taxon>
        <taxon>Ascaridoidea</taxon>
        <taxon>Anisakidae</taxon>
        <taxon>Anisakis</taxon>
        <taxon>Anisakis simplex complex</taxon>
    </lineage>
</organism>
<sequence>MKSKKSLPFNASLFSQRRYRSLPNLSELVEASNLDTTDNLESNLENDVPLIVDDTNKDQFKMKQQQVKKDGRSKIFVDPTECVLFPVCPSQASLSTFRRLTHSRSTVDNRSLTPPPHTTRRKKQLLDRERRDRNAKLSTKKAKLNKLNKDQGNKDELEDTLSSTSSLSSGTSNPSAENDGYIMFGPKGEFGRQQSQQSQANIQSPKMHDLDNIADGAVSDSEVDRHRNAPQPHGSDVTEWKWGEIPKTRDDEKAEKELRASAAQKATEKTKKEETSWSDWFRWSKPKLTEDQGIYLDDLVENSLHDPSKIEKYLGKSSSAWCVSQFVVVVSFILLVLVRYLIGNFLYPSPPYDSGNASSTASCAPNSPQSLSVDTDEPATAREPSKEASTAREDKTPTEEHPPENVHPSKDLTDIVGQHQPRPVSSSENRQEETMKKLDNGRKRRQSGRSTSPSSDILHFCSAMSDEETNIPGTSSPPHTEDVTQQQSPTYIRSLRLPSEKLKKLPLKKGANEARFSITTKFQGTCWCSCHIYLYRWSEQLVISDIDGTITKSDVLGHVIPAIGGQWAHAGVAELYTRIAHNGYKMVYLSSRAIGQSYYTKKYLQSIAQDTRVLPDGPLLLSPTSVLMAFRREVIDRCPEDFKIAALSDLKECFPVEQPFYAGFGNRPNDVIAYRHVGVRPDRILIINKEGRVRREDGIGFETSYMSMALDIVDYMFPPLVTQPKHLNLAVEADNVGRKIYRLKQSFPEALKFRQ</sequence>
<dbReference type="OrthoDB" id="4567at2759"/>
<feature type="compositionally biased region" description="Basic and acidic residues" evidence="1">
    <location>
        <begin position="124"/>
        <end position="135"/>
    </location>
</feature>
<dbReference type="Proteomes" id="UP000267096">
    <property type="component" value="Unassembled WGS sequence"/>
</dbReference>
<dbReference type="InterPro" id="IPR013209">
    <property type="entry name" value="LNS2"/>
</dbReference>
<protein>
    <submittedName>
        <fullName evidence="5">LNS2 domain-containing protein</fullName>
    </submittedName>
</protein>
<feature type="compositionally biased region" description="Basic and acidic residues" evidence="1">
    <location>
        <begin position="429"/>
        <end position="441"/>
    </location>
</feature>
<dbReference type="SUPFAM" id="SSF56784">
    <property type="entry name" value="HAD-like"/>
    <property type="match status" value="1"/>
</dbReference>
<dbReference type="GO" id="GO:0032869">
    <property type="term" value="P:cellular response to insulin stimulus"/>
    <property type="evidence" value="ECO:0007669"/>
    <property type="project" value="TreeGrafter"/>
</dbReference>
<feature type="domain" description="LNS2/PITP" evidence="2">
    <location>
        <begin position="541"/>
        <end position="696"/>
    </location>
</feature>
<dbReference type="PANTHER" id="PTHR12181:SF12">
    <property type="entry name" value="PHOSPHATIDATE PHOSPHATASE"/>
    <property type="match status" value="1"/>
</dbReference>
<accession>A0A0M3K8C6</accession>
<feature type="compositionally biased region" description="Polar residues" evidence="1">
    <location>
        <begin position="99"/>
        <end position="112"/>
    </location>
</feature>
<dbReference type="Pfam" id="PF08235">
    <property type="entry name" value="LNS2"/>
    <property type="match status" value="1"/>
</dbReference>
<feature type="region of interest" description="Disordered" evidence="1">
    <location>
        <begin position="353"/>
        <end position="492"/>
    </location>
</feature>
<dbReference type="GO" id="GO:0045944">
    <property type="term" value="P:positive regulation of transcription by RNA polymerase II"/>
    <property type="evidence" value="ECO:0007669"/>
    <property type="project" value="TreeGrafter"/>
</dbReference>
<keyword evidence="4" id="KW-1185">Reference proteome</keyword>
<feature type="region of interest" description="Disordered" evidence="1">
    <location>
        <begin position="248"/>
        <end position="271"/>
    </location>
</feature>
<feature type="compositionally biased region" description="Low complexity" evidence="1">
    <location>
        <begin position="160"/>
        <end position="172"/>
    </location>
</feature>
<dbReference type="InterPro" id="IPR031315">
    <property type="entry name" value="LNS2/PITP"/>
</dbReference>
<feature type="compositionally biased region" description="Basic and acidic residues" evidence="1">
    <location>
        <begin position="248"/>
        <end position="259"/>
    </location>
</feature>
<reference evidence="3 4" key="2">
    <citation type="submission" date="2018-11" db="EMBL/GenBank/DDBJ databases">
        <authorList>
            <consortium name="Pathogen Informatics"/>
        </authorList>
    </citation>
    <scope>NUCLEOTIDE SEQUENCE [LARGE SCALE GENOMIC DNA]</scope>
</reference>
<feature type="compositionally biased region" description="Basic and acidic residues" evidence="1">
    <location>
        <begin position="379"/>
        <end position="413"/>
    </location>
</feature>
<evidence type="ECO:0000313" key="5">
    <source>
        <dbReference type="WBParaSite" id="ASIM_0001721701-mRNA-1"/>
    </source>
</evidence>
<dbReference type="EMBL" id="UYRR01033256">
    <property type="protein sequence ID" value="VDK58289.1"/>
    <property type="molecule type" value="Genomic_DNA"/>
</dbReference>
<dbReference type="SMART" id="SM00775">
    <property type="entry name" value="LNS2"/>
    <property type="match status" value="1"/>
</dbReference>
<feature type="compositionally biased region" description="Polar residues" evidence="1">
    <location>
        <begin position="471"/>
        <end position="491"/>
    </location>
</feature>
<feature type="compositionally biased region" description="Polar residues" evidence="1">
    <location>
        <begin position="355"/>
        <end position="373"/>
    </location>
</feature>
<feature type="region of interest" description="Disordered" evidence="1">
    <location>
        <begin position="99"/>
        <end position="209"/>
    </location>
</feature>
<proteinExistence type="predicted"/>
<reference evidence="5" key="1">
    <citation type="submission" date="2017-02" db="UniProtKB">
        <authorList>
            <consortium name="WormBaseParasite"/>
        </authorList>
    </citation>
    <scope>IDENTIFICATION</scope>
</reference>
<evidence type="ECO:0000256" key="1">
    <source>
        <dbReference type="SAM" id="MobiDB-lite"/>
    </source>
</evidence>
<dbReference type="InterPro" id="IPR036412">
    <property type="entry name" value="HAD-like_sf"/>
</dbReference>
<evidence type="ECO:0000259" key="2">
    <source>
        <dbReference type="SMART" id="SM00775"/>
    </source>
</evidence>
<evidence type="ECO:0000313" key="4">
    <source>
        <dbReference type="Proteomes" id="UP000267096"/>
    </source>
</evidence>
<dbReference type="GO" id="GO:0019432">
    <property type="term" value="P:triglyceride biosynthetic process"/>
    <property type="evidence" value="ECO:0007669"/>
    <property type="project" value="TreeGrafter"/>
</dbReference>
<dbReference type="WBParaSite" id="ASIM_0001721701-mRNA-1">
    <property type="protein sequence ID" value="ASIM_0001721701-mRNA-1"/>
    <property type="gene ID" value="ASIM_0001721701"/>
</dbReference>
<gene>
    <name evidence="3" type="ORF">ASIM_LOCUS16626</name>
</gene>
<dbReference type="GO" id="GO:0003713">
    <property type="term" value="F:transcription coactivator activity"/>
    <property type="evidence" value="ECO:0007669"/>
    <property type="project" value="TreeGrafter"/>
</dbReference>
<dbReference type="GO" id="GO:0008195">
    <property type="term" value="F:phosphatidate phosphatase activity"/>
    <property type="evidence" value="ECO:0007669"/>
    <property type="project" value="TreeGrafter"/>
</dbReference>
<name>A0A0M3K8C6_ANISI</name>
<evidence type="ECO:0000313" key="3">
    <source>
        <dbReference type="EMBL" id="VDK58289.1"/>
    </source>
</evidence>
<dbReference type="AlphaFoldDB" id="A0A0M3K8C6"/>
<dbReference type="PANTHER" id="PTHR12181">
    <property type="entry name" value="LIPIN"/>
    <property type="match status" value="1"/>
</dbReference>
<dbReference type="GO" id="GO:0005634">
    <property type="term" value="C:nucleus"/>
    <property type="evidence" value="ECO:0007669"/>
    <property type="project" value="TreeGrafter"/>
</dbReference>
<dbReference type="InterPro" id="IPR026058">
    <property type="entry name" value="LIPIN"/>
</dbReference>
<dbReference type="GO" id="GO:0009062">
    <property type="term" value="P:fatty acid catabolic process"/>
    <property type="evidence" value="ECO:0007669"/>
    <property type="project" value="TreeGrafter"/>
</dbReference>